<dbReference type="InterPro" id="IPR006059">
    <property type="entry name" value="SBP"/>
</dbReference>
<dbReference type="SUPFAM" id="SSF53850">
    <property type="entry name" value="Periplasmic binding protein-like II"/>
    <property type="match status" value="1"/>
</dbReference>
<comment type="caution">
    <text evidence="1">The sequence shown here is derived from an EMBL/GenBank/DDBJ whole genome shotgun (WGS) entry which is preliminary data.</text>
</comment>
<dbReference type="InterPro" id="IPR050490">
    <property type="entry name" value="Bact_solute-bd_prot1"/>
</dbReference>
<proteinExistence type="predicted"/>
<gene>
    <name evidence="1" type="ORF">A3F27_02965</name>
</gene>
<dbReference type="Proteomes" id="UP000176689">
    <property type="component" value="Unassembled WGS sequence"/>
</dbReference>
<dbReference type="PANTHER" id="PTHR43649:SF12">
    <property type="entry name" value="DIACETYLCHITOBIOSE BINDING PROTEIN DASA"/>
    <property type="match status" value="1"/>
</dbReference>
<reference evidence="1 2" key="1">
    <citation type="journal article" date="2016" name="Nat. Commun.">
        <title>Thousands of microbial genomes shed light on interconnected biogeochemical processes in an aquifer system.</title>
        <authorList>
            <person name="Anantharaman K."/>
            <person name="Brown C.T."/>
            <person name="Hug L.A."/>
            <person name="Sharon I."/>
            <person name="Castelle C.J."/>
            <person name="Probst A.J."/>
            <person name="Thomas B.C."/>
            <person name="Singh A."/>
            <person name="Wilkins M.J."/>
            <person name="Karaoz U."/>
            <person name="Brodie E.L."/>
            <person name="Williams K.H."/>
            <person name="Hubbard S.S."/>
            <person name="Banfield J.F."/>
        </authorList>
    </citation>
    <scope>NUCLEOTIDE SEQUENCE [LARGE SCALE GENOMIC DNA]</scope>
</reference>
<dbReference type="PANTHER" id="PTHR43649">
    <property type="entry name" value="ARABINOSE-BINDING PROTEIN-RELATED"/>
    <property type="match status" value="1"/>
</dbReference>
<dbReference type="Pfam" id="PF01547">
    <property type="entry name" value="SBP_bac_1"/>
    <property type="match status" value="1"/>
</dbReference>
<accession>A0A1F6EA69</accession>
<evidence type="ECO:0000313" key="2">
    <source>
        <dbReference type="Proteomes" id="UP000176689"/>
    </source>
</evidence>
<evidence type="ECO:0000313" key="1">
    <source>
        <dbReference type="EMBL" id="OGG70573.1"/>
    </source>
</evidence>
<sequence length="428" mass="45691">MKHLSIFRTVLLSVFGALAISGVLIFALAVGGNQESPVGPVSIWGTLDAKAFAAAIEKAAGADARFAQVTYVEKDPTTYEADITNALANGGGPDLFLLRQDYIMRDKGKVIPVKPESLSSTQFKATFIDAANTFDTAVGALGYPLFVDPLILYWNRDLLASGGFAKPPAYWEELSDMTQKLTKRSDSGTILKSTIALGEYTNVTNAKSILSVRILQEGGSITERDQDGRLTPAFATGTSTESALSFYTQFANPANNAGYTWNRSLPDARTAFAAGDTALYIGYVSEAPLIAQMNPNLSFAVAPLPQIRGRDRVVNTAHVYALAVSRAGENQDGAKVVAPLFASPSIAKDIGDVLGIPSALRDVLSEPAEGNGALFNKEAIIARSWLDPDPEKTSAIFRAMIERVTSGAMRLSDAIQRADQEMAQVIGQ</sequence>
<protein>
    <recommendedName>
        <fullName evidence="3">ABC transporter substrate-binding protein</fullName>
    </recommendedName>
</protein>
<organism evidence="1 2">
    <name type="scientific">Candidatus Kaiserbacteria bacterium RIFCSPHIGHO2_12_FULL_53_13</name>
    <dbReference type="NCBI Taxonomy" id="1798502"/>
    <lineage>
        <taxon>Bacteria</taxon>
        <taxon>Candidatus Kaiseribacteriota</taxon>
    </lineage>
</organism>
<dbReference type="AlphaFoldDB" id="A0A1F6EA69"/>
<dbReference type="Gene3D" id="3.40.190.10">
    <property type="entry name" value="Periplasmic binding protein-like II"/>
    <property type="match status" value="1"/>
</dbReference>
<name>A0A1F6EA69_9BACT</name>
<dbReference type="EMBL" id="MFLP01000022">
    <property type="protein sequence ID" value="OGG70573.1"/>
    <property type="molecule type" value="Genomic_DNA"/>
</dbReference>
<evidence type="ECO:0008006" key="3">
    <source>
        <dbReference type="Google" id="ProtNLM"/>
    </source>
</evidence>